<proteinExistence type="predicted"/>
<dbReference type="PANTHER" id="PTHR36440:SF1">
    <property type="entry name" value="PUTATIVE (AFU_ORTHOLOGUE AFUA_8G07350)-RELATED"/>
    <property type="match status" value="1"/>
</dbReference>
<evidence type="ECO:0000259" key="1">
    <source>
        <dbReference type="Pfam" id="PF07883"/>
    </source>
</evidence>
<protein>
    <submittedName>
        <fullName evidence="2">Cupin domain-containing protein</fullName>
    </submittedName>
</protein>
<dbReference type="OrthoDB" id="6058at2"/>
<dbReference type="InterPro" id="IPR013096">
    <property type="entry name" value="Cupin_2"/>
</dbReference>
<evidence type="ECO:0000313" key="2">
    <source>
        <dbReference type="EMBL" id="MPR30376.1"/>
    </source>
</evidence>
<dbReference type="EMBL" id="VOSK01000358">
    <property type="protein sequence ID" value="MPR30376.1"/>
    <property type="molecule type" value="Genomic_DNA"/>
</dbReference>
<dbReference type="AlphaFoldDB" id="A0A5N7N4C8"/>
<keyword evidence="3" id="KW-1185">Reference proteome</keyword>
<dbReference type="InterPro" id="IPR014710">
    <property type="entry name" value="RmlC-like_jellyroll"/>
</dbReference>
<dbReference type="PANTHER" id="PTHR36440">
    <property type="entry name" value="PUTATIVE (AFU_ORTHOLOGUE AFUA_8G07350)-RELATED"/>
    <property type="match status" value="1"/>
</dbReference>
<dbReference type="Proteomes" id="UP000403266">
    <property type="component" value="Unassembled WGS sequence"/>
</dbReference>
<accession>A0A5N7N4C8</accession>
<reference evidence="2 3" key="1">
    <citation type="journal article" date="2019" name="Syst. Appl. Microbiol.">
        <title>Microvirga tunisiensis sp. nov., a root nodule symbiotic bacterium isolated from Lupinus micranthus and L. luteus grown in Northern Tunisia.</title>
        <authorList>
            <person name="Msaddak A."/>
            <person name="Rejili M."/>
            <person name="Duran D."/>
            <person name="Mars M."/>
            <person name="Palacios J.M."/>
            <person name="Ruiz-Argueso T."/>
            <person name="Rey L."/>
            <person name="Imperial J."/>
        </authorList>
    </citation>
    <scope>NUCLEOTIDE SEQUENCE [LARGE SCALE GENOMIC DNA]</scope>
    <source>
        <strain evidence="2 3">Lmie10</strain>
    </source>
</reference>
<comment type="caution">
    <text evidence="2">The sequence shown here is derived from an EMBL/GenBank/DDBJ whole genome shotgun (WGS) entry which is preliminary data.</text>
</comment>
<dbReference type="InterPro" id="IPR011051">
    <property type="entry name" value="RmlC_Cupin_sf"/>
</dbReference>
<dbReference type="InterPro" id="IPR053146">
    <property type="entry name" value="QDO-like"/>
</dbReference>
<name>A0A5N7N4C8_9HYPH</name>
<dbReference type="Gene3D" id="2.60.120.10">
    <property type="entry name" value="Jelly Rolls"/>
    <property type="match status" value="1"/>
</dbReference>
<dbReference type="Pfam" id="PF07883">
    <property type="entry name" value="Cupin_2"/>
    <property type="match status" value="1"/>
</dbReference>
<feature type="domain" description="Cupin type-2" evidence="1">
    <location>
        <begin position="43"/>
        <end position="101"/>
    </location>
</feature>
<organism evidence="2 3">
    <name type="scientific">Microvirga tunisiensis</name>
    <dbReference type="NCBI Taxonomy" id="2108360"/>
    <lineage>
        <taxon>Bacteria</taxon>
        <taxon>Pseudomonadati</taxon>
        <taxon>Pseudomonadota</taxon>
        <taxon>Alphaproteobacteria</taxon>
        <taxon>Hyphomicrobiales</taxon>
        <taxon>Methylobacteriaceae</taxon>
        <taxon>Microvirga</taxon>
    </lineage>
</organism>
<sequence>MRIIDPVEHEQEQWRLGVLTRMRVSALTGAAQLCIFEQWCDPDCGAPIHLHAVEEVLTVLAGQAEVWVGEECATLTAGQSVIVPAGYRHGFRNTGETTLHVEATLAAPMFEAAFDDLRETGRRWLPRSITPP</sequence>
<dbReference type="SUPFAM" id="SSF51182">
    <property type="entry name" value="RmlC-like cupins"/>
    <property type="match status" value="1"/>
</dbReference>
<dbReference type="RefSeq" id="WP_152717221.1">
    <property type="nucleotide sequence ID" value="NZ_VOSJ01000390.1"/>
</dbReference>
<evidence type="ECO:0000313" key="3">
    <source>
        <dbReference type="Proteomes" id="UP000403266"/>
    </source>
</evidence>
<gene>
    <name evidence="2" type="ORF">FS320_36490</name>
</gene>